<dbReference type="Proteomes" id="UP000054686">
    <property type="component" value="Unassembled WGS sequence"/>
</dbReference>
<organism evidence="2 3">
    <name type="scientific">Schaalia odontolytica</name>
    <dbReference type="NCBI Taxonomy" id="1660"/>
    <lineage>
        <taxon>Bacteria</taxon>
        <taxon>Bacillati</taxon>
        <taxon>Actinomycetota</taxon>
        <taxon>Actinomycetes</taxon>
        <taxon>Actinomycetales</taxon>
        <taxon>Actinomycetaceae</taxon>
        <taxon>Schaalia</taxon>
    </lineage>
</organism>
<protein>
    <submittedName>
        <fullName evidence="2">Uncharacterized protein</fullName>
    </submittedName>
</protein>
<evidence type="ECO:0000256" key="1">
    <source>
        <dbReference type="SAM" id="MobiDB-lite"/>
    </source>
</evidence>
<comment type="caution">
    <text evidence="2">The sequence shown here is derived from an EMBL/GenBank/DDBJ whole genome shotgun (WGS) entry which is preliminary data.</text>
</comment>
<dbReference type="OrthoDB" id="3268571at2"/>
<proteinExistence type="predicted"/>
<reference evidence="2 3" key="1">
    <citation type="submission" date="2015-10" db="EMBL/GenBank/DDBJ databases">
        <title>Draft Genome of Actinomyces odontolyticus subsp. actinosynbacter strain XH001.</title>
        <authorList>
            <person name="Mclean J.S."/>
            <person name="He X."/>
        </authorList>
    </citation>
    <scope>NUCLEOTIDE SEQUENCE [LARGE SCALE GENOMIC DNA]</scope>
    <source>
        <strain evidence="2 3">XH001</strain>
    </source>
</reference>
<dbReference type="AlphaFoldDB" id="A0A0V8RZQ4"/>
<accession>A0A0V8RZQ4</accession>
<evidence type="ECO:0000313" key="2">
    <source>
        <dbReference type="EMBL" id="KSW13552.1"/>
    </source>
</evidence>
<name>A0A0V8RZQ4_9ACTO</name>
<feature type="region of interest" description="Disordered" evidence="1">
    <location>
        <begin position="161"/>
        <end position="185"/>
    </location>
</feature>
<sequence length="185" mass="18636">MAGQYQSVSVDSAKQEAAATEVVKGFDAMTESAQGASALGAAQKSMFWGHETGPRSVQDSSTEMFNAVSELLKNEAALISTFEAEINAALSSFTGTEHENKARIEKINQALDRVAKSDAAVALKASIGKFSKVFGVSTASSTAGAVASSLGGSLLMNGGLPHASSGGSSSGSTSGSTATSAPSEY</sequence>
<dbReference type="EMBL" id="LLVT01000001">
    <property type="protein sequence ID" value="KSW13552.1"/>
    <property type="molecule type" value="Genomic_DNA"/>
</dbReference>
<gene>
    <name evidence="2" type="ORF">APY09_04210</name>
</gene>
<evidence type="ECO:0000313" key="3">
    <source>
        <dbReference type="Proteomes" id="UP000054686"/>
    </source>
</evidence>
<dbReference type="RefSeq" id="WP_060566301.1">
    <property type="nucleotide sequence ID" value="NZ_CP040006.1"/>
</dbReference>